<feature type="signal peptide" evidence="3">
    <location>
        <begin position="1"/>
        <end position="22"/>
    </location>
</feature>
<evidence type="ECO:0000256" key="1">
    <source>
        <dbReference type="ARBA" id="ARBA00010049"/>
    </source>
</evidence>
<evidence type="ECO:0000256" key="2">
    <source>
        <dbReference type="ARBA" id="ARBA00023157"/>
    </source>
</evidence>
<keyword evidence="2" id="KW-1015">Disulfide bond</keyword>
<comment type="caution">
    <text evidence="4">The sequence shown here is derived from an EMBL/GenBank/DDBJ whole genome shotgun (WGS) entry which is preliminary data.</text>
</comment>
<dbReference type="PANTHER" id="PTHR31614">
    <property type="entry name" value="PROTEIN DOWNSTREAM OF FLC-RELATED"/>
    <property type="match status" value="1"/>
</dbReference>
<proteinExistence type="inferred from homology"/>
<name>A0ABS8VBT8_DATST</name>
<evidence type="ECO:0000313" key="5">
    <source>
        <dbReference type="Proteomes" id="UP000823775"/>
    </source>
</evidence>
<reference evidence="4 5" key="1">
    <citation type="journal article" date="2021" name="BMC Genomics">
        <title>Datura genome reveals duplications of psychoactive alkaloid biosynthetic genes and high mutation rate following tissue culture.</title>
        <authorList>
            <person name="Rajewski A."/>
            <person name="Carter-House D."/>
            <person name="Stajich J."/>
            <person name="Litt A."/>
        </authorList>
    </citation>
    <scope>NUCLEOTIDE SEQUENCE [LARGE SCALE GENOMIC DNA]</scope>
    <source>
        <strain evidence="4">AR-01</strain>
    </source>
</reference>
<organism evidence="4 5">
    <name type="scientific">Datura stramonium</name>
    <name type="common">Jimsonweed</name>
    <name type="synonym">Common thornapple</name>
    <dbReference type="NCBI Taxonomy" id="4076"/>
    <lineage>
        <taxon>Eukaryota</taxon>
        <taxon>Viridiplantae</taxon>
        <taxon>Streptophyta</taxon>
        <taxon>Embryophyta</taxon>
        <taxon>Tracheophyta</taxon>
        <taxon>Spermatophyta</taxon>
        <taxon>Magnoliopsida</taxon>
        <taxon>eudicotyledons</taxon>
        <taxon>Gunneridae</taxon>
        <taxon>Pentapetalae</taxon>
        <taxon>asterids</taxon>
        <taxon>lamiids</taxon>
        <taxon>Solanales</taxon>
        <taxon>Solanaceae</taxon>
        <taxon>Solanoideae</taxon>
        <taxon>Datureae</taxon>
        <taxon>Datura</taxon>
    </lineage>
</organism>
<evidence type="ECO:0000256" key="3">
    <source>
        <dbReference type="SAM" id="SignalP"/>
    </source>
</evidence>
<comment type="similarity">
    <text evidence="1">Belongs to the Ole e I family.</text>
</comment>
<evidence type="ECO:0000313" key="4">
    <source>
        <dbReference type="EMBL" id="MCD9643539.1"/>
    </source>
</evidence>
<feature type="chain" id="PRO_5045915365" evidence="3">
    <location>
        <begin position="23"/>
        <end position="167"/>
    </location>
</feature>
<dbReference type="EMBL" id="JACEIK010003920">
    <property type="protein sequence ID" value="MCD9643539.1"/>
    <property type="molecule type" value="Genomic_DNA"/>
</dbReference>
<dbReference type="InterPro" id="IPR006041">
    <property type="entry name" value="Pollen_Ole_e1_allergen"/>
</dbReference>
<sequence length="167" mass="18414">MAKAIVLLSALCVLAIANFAAADFEVFDVEGKVFCDTCRLGFVTSLSDTIEGATVRLACRDIVTNNVTFSTEGKTDNAGKYTLTVEGDHENDICEVSLVNSPREDCKEIVPEFITNRIVCSKNVGMHNAVRFVNPLFFRKSKPIDGCKELIEQMELVDLSILDNEKN</sequence>
<accession>A0ABS8VBT8</accession>
<dbReference type="Pfam" id="PF01190">
    <property type="entry name" value="Pollen_Ole_e_1"/>
    <property type="match status" value="1"/>
</dbReference>
<dbReference type="Proteomes" id="UP000823775">
    <property type="component" value="Unassembled WGS sequence"/>
</dbReference>
<dbReference type="PANTHER" id="PTHR31614:SF23">
    <property type="entry name" value="ANTHER-SPECIFIC PROTEIN LAT52-LIKE"/>
    <property type="match status" value="1"/>
</dbReference>
<protein>
    <submittedName>
        <fullName evidence="4">Anther-specific protein lat52</fullName>
    </submittedName>
</protein>
<keyword evidence="3" id="KW-0732">Signal</keyword>
<gene>
    <name evidence="4" type="primary">LAT52_2</name>
    <name evidence="4" type="ORF">HAX54_031122</name>
</gene>
<keyword evidence="5" id="KW-1185">Reference proteome</keyword>